<evidence type="ECO:0000259" key="1">
    <source>
        <dbReference type="Pfam" id="PF00195"/>
    </source>
</evidence>
<dbReference type="Proteomes" id="UP000604825">
    <property type="component" value="Unassembled WGS sequence"/>
</dbReference>
<dbReference type="AlphaFoldDB" id="A0A811QXA8"/>
<dbReference type="SUPFAM" id="SSF53901">
    <property type="entry name" value="Thiolase-like"/>
    <property type="match status" value="1"/>
</dbReference>
<reference evidence="2" key="1">
    <citation type="submission" date="2020-10" db="EMBL/GenBank/DDBJ databases">
        <authorList>
            <person name="Han B."/>
            <person name="Lu T."/>
            <person name="Zhao Q."/>
            <person name="Huang X."/>
            <person name="Zhao Y."/>
        </authorList>
    </citation>
    <scope>NUCLEOTIDE SEQUENCE</scope>
</reference>
<dbReference type="InterPro" id="IPR016039">
    <property type="entry name" value="Thiolase-like"/>
</dbReference>
<dbReference type="PANTHER" id="PTHR11877:SF68">
    <property type="entry name" value="OS07G0501100 PROTEIN"/>
    <property type="match status" value="1"/>
</dbReference>
<evidence type="ECO:0000313" key="2">
    <source>
        <dbReference type="EMBL" id="CAD6263280.1"/>
    </source>
</evidence>
<dbReference type="Pfam" id="PF00195">
    <property type="entry name" value="Chal_sti_synt_N"/>
    <property type="match status" value="1"/>
</dbReference>
<sequence>MGSAPATVHEMRRAQRADGPAAVLGIGTANPPTCIAQDDYPDYYFRVTNNEHLTDLKAKLSRICNNKKSGIRQRYLHLNEELLAANRGFIDPTRPSQDERVEIASAVVPELATKAAAKAITEWGRPATDITHLIFSTYSGTRAPSADRRLASLLGLRPTKNISTSTISNQFY</sequence>
<dbReference type="GO" id="GO:0016747">
    <property type="term" value="F:acyltransferase activity, transferring groups other than amino-acyl groups"/>
    <property type="evidence" value="ECO:0007669"/>
    <property type="project" value="InterPro"/>
</dbReference>
<dbReference type="Gene3D" id="3.40.47.10">
    <property type="match status" value="1"/>
</dbReference>
<evidence type="ECO:0000313" key="3">
    <source>
        <dbReference type="Proteomes" id="UP000604825"/>
    </source>
</evidence>
<dbReference type="InterPro" id="IPR011141">
    <property type="entry name" value="Polyketide_synthase_type-III"/>
</dbReference>
<proteinExistence type="predicted"/>
<accession>A0A811QXA8</accession>
<dbReference type="OrthoDB" id="329835at2759"/>
<keyword evidence="3" id="KW-1185">Reference proteome</keyword>
<protein>
    <recommendedName>
        <fullName evidence="1">Chalcone/stilbene synthase N-terminal domain-containing protein</fullName>
    </recommendedName>
</protein>
<gene>
    <name evidence="2" type="ORF">NCGR_LOCUS46589</name>
</gene>
<dbReference type="InterPro" id="IPR001099">
    <property type="entry name" value="Chalcone/stilbene_synt_N"/>
</dbReference>
<dbReference type="EMBL" id="CAJGYO010000012">
    <property type="protein sequence ID" value="CAD6263280.1"/>
    <property type="molecule type" value="Genomic_DNA"/>
</dbReference>
<comment type="caution">
    <text evidence="2">The sequence shown here is derived from an EMBL/GenBank/DDBJ whole genome shotgun (WGS) entry which is preliminary data.</text>
</comment>
<organism evidence="2 3">
    <name type="scientific">Miscanthus lutarioriparius</name>
    <dbReference type="NCBI Taxonomy" id="422564"/>
    <lineage>
        <taxon>Eukaryota</taxon>
        <taxon>Viridiplantae</taxon>
        <taxon>Streptophyta</taxon>
        <taxon>Embryophyta</taxon>
        <taxon>Tracheophyta</taxon>
        <taxon>Spermatophyta</taxon>
        <taxon>Magnoliopsida</taxon>
        <taxon>Liliopsida</taxon>
        <taxon>Poales</taxon>
        <taxon>Poaceae</taxon>
        <taxon>PACMAD clade</taxon>
        <taxon>Panicoideae</taxon>
        <taxon>Andropogonodae</taxon>
        <taxon>Andropogoneae</taxon>
        <taxon>Saccharinae</taxon>
        <taxon>Miscanthus</taxon>
    </lineage>
</organism>
<name>A0A811QXA8_9POAL</name>
<dbReference type="PANTHER" id="PTHR11877">
    <property type="entry name" value="HYDROXYMETHYLGLUTARYL-COA SYNTHASE"/>
    <property type="match status" value="1"/>
</dbReference>
<feature type="domain" description="Chalcone/stilbene synthase N-terminal" evidence="1">
    <location>
        <begin position="9"/>
        <end position="160"/>
    </location>
</feature>
<dbReference type="GO" id="GO:0030639">
    <property type="term" value="P:polyketide biosynthetic process"/>
    <property type="evidence" value="ECO:0007669"/>
    <property type="project" value="TreeGrafter"/>
</dbReference>